<dbReference type="InterPro" id="IPR047187">
    <property type="entry name" value="SF1_C_Upf1"/>
</dbReference>
<keyword evidence="1" id="KW-0347">Helicase</keyword>
<organism evidence="7 8">
    <name type="scientific">Pseudopithomyces chartarum</name>
    <dbReference type="NCBI Taxonomy" id="1892770"/>
    <lineage>
        <taxon>Eukaryota</taxon>
        <taxon>Fungi</taxon>
        <taxon>Dikarya</taxon>
        <taxon>Ascomycota</taxon>
        <taxon>Pezizomycotina</taxon>
        <taxon>Dothideomycetes</taxon>
        <taxon>Pleosporomycetidae</taxon>
        <taxon>Pleosporales</taxon>
        <taxon>Massarineae</taxon>
        <taxon>Didymosphaeriaceae</taxon>
        <taxon>Pseudopithomyces</taxon>
    </lineage>
</organism>
<dbReference type="Pfam" id="PF13086">
    <property type="entry name" value="AAA_11"/>
    <property type="match status" value="1"/>
</dbReference>
<keyword evidence="1" id="KW-0067">ATP-binding</keyword>
<dbReference type="InterPro" id="IPR027417">
    <property type="entry name" value="P-loop_NTPase"/>
</dbReference>
<accession>A0AAN6M0R9</accession>
<dbReference type="InterPro" id="IPR041677">
    <property type="entry name" value="DNA2/NAM7_AAA_11"/>
</dbReference>
<dbReference type="Gene3D" id="3.40.50.300">
    <property type="entry name" value="P-loop containing nucleotide triphosphate hydrolases"/>
    <property type="match status" value="3"/>
</dbReference>
<feature type="signal peptide" evidence="3">
    <location>
        <begin position="1"/>
        <end position="22"/>
    </location>
</feature>
<feature type="domain" description="DNA2/NAM7 helicase-like C-terminal" evidence="5">
    <location>
        <begin position="1055"/>
        <end position="1243"/>
    </location>
</feature>
<feature type="chain" id="PRO_5042912929" description="P-loop containing nucleoside triphosphate hydrolase protein" evidence="3">
    <location>
        <begin position="23"/>
        <end position="1490"/>
    </location>
</feature>
<gene>
    <name evidence="7" type="ORF">GRF29_28g572803</name>
</gene>
<feature type="region of interest" description="Disordered" evidence="2">
    <location>
        <begin position="1395"/>
        <end position="1420"/>
    </location>
</feature>
<evidence type="ECO:0000256" key="3">
    <source>
        <dbReference type="SAM" id="SignalP"/>
    </source>
</evidence>
<evidence type="ECO:0000259" key="6">
    <source>
        <dbReference type="Pfam" id="PF25396"/>
    </source>
</evidence>
<dbReference type="InterPro" id="IPR041679">
    <property type="entry name" value="DNA2/NAM7-like_C"/>
</dbReference>
<evidence type="ECO:0008006" key="9">
    <source>
        <dbReference type="Google" id="ProtNLM"/>
    </source>
</evidence>
<feature type="domain" description="DNA2/NAM7 helicase helicase" evidence="4">
    <location>
        <begin position="661"/>
        <end position="1040"/>
    </location>
</feature>
<dbReference type="CDD" id="cd18808">
    <property type="entry name" value="SF1_C_Upf1"/>
    <property type="match status" value="1"/>
</dbReference>
<dbReference type="GO" id="GO:0031380">
    <property type="term" value="C:nuclear RNA-directed RNA polymerase complex"/>
    <property type="evidence" value="ECO:0007669"/>
    <property type="project" value="TreeGrafter"/>
</dbReference>
<evidence type="ECO:0000259" key="5">
    <source>
        <dbReference type="Pfam" id="PF13087"/>
    </source>
</evidence>
<keyword evidence="1" id="KW-0378">Hydrolase</keyword>
<protein>
    <recommendedName>
        <fullName evidence="9">P-loop containing nucleoside triphosphate hydrolase protein</fullName>
    </recommendedName>
</protein>
<evidence type="ECO:0000256" key="2">
    <source>
        <dbReference type="SAM" id="MobiDB-lite"/>
    </source>
</evidence>
<evidence type="ECO:0000313" key="8">
    <source>
        <dbReference type="Proteomes" id="UP001280581"/>
    </source>
</evidence>
<dbReference type="FunFam" id="3.40.50.300:FF:001366">
    <property type="entry name" value="ATP binding protein, putative"/>
    <property type="match status" value="1"/>
</dbReference>
<feature type="domain" description="ZNFX1" evidence="6">
    <location>
        <begin position="475"/>
        <end position="583"/>
    </location>
</feature>
<feature type="region of interest" description="Disordered" evidence="2">
    <location>
        <begin position="1461"/>
        <end position="1490"/>
    </location>
</feature>
<dbReference type="GO" id="GO:0031048">
    <property type="term" value="P:regulatory ncRNA-mediated heterochromatin formation"/>
    <property type="evidence" value="ECO:0007669"/>
    <property type="project" value="TreeGrafter"/>
</dbReference>
<dbReference type="InterPro" id="IPR045055">
    <property type="entry name" value="DNA2/NAM7-like"/>
</dbReference>
<evidence type="ECO:0000259" key="4">
    <source>
        <dbReference type="Pfam" id="PF13086"/>
    </source>
</evidence>
<dbReference type="EMBL" id="WVTA01000004">
    <property type="protein sequence ID" value="KAK3213658.1"/>
    <property type="molecule type" value="Genomic_DNA"/>
</dbReference>
<keyword evidence="3" id="KW-0732">Signal</keyword>
<dbReference type="InterPro" id="IPR057373">
    <property type="entry name" value="ZNFX1"/>
</dbReference>
<dbReference type="PANTHER" id="PTHR10887">
    <property type="entry name" value="DNA2/NAM7 HELICASE FAMILY"/>
    <property type="match status" value="1"/>
</dbReference>
<evidence type="ECO:0000256" key="1">
    <source>
        <dbReference type="ARBA" id="ARBA00022806"/>
    </source>
</evidence>
<name>A0AAN6M0R9_9PLEO</name>
<comment type="caution">
    <text evidence="7">The sequence shown here is derived from an EMBL/GenBank/DDBJ whole genome shotgun (WGS) entry which is preliminary data.</text>
</comment>
<dbReference type="Proteomes" id="UP001280581">
    <property type="component" value="Unassembled WGS sequence"/>
</dbReference>
<proteinExistence type="predicted"/>
<keyword evidence="8" id="KW-1185">Reference proteome</keyword>
<dbReference type="PANTHER" id="PTHR10887:SF341">
    <property type="entry name" value="NFX1-TYPE ZINC FINGER-CONTAINING PROTEIN 1"/>
    <property type="match status" value="1"/>
</dbReference>
<keyword evidence="1" id="KW-0547">Nucleotide-binding</keyword>
<dbReference type="Pfam" id="PF13087">
    <property type="entry name" value="AAA_12"/>
    <property type="match status" value="1"/>
</dbReference>
<feature type="compositionally biased region" description="Basic and acidic residues" evidence="2">
    <location>
        <begin position="1472"/>
        <end position="1481"/>
    </location>
</feature>
<reference evidence="7 8" key="1">
    <citation type="submission" date="2021-02" db="EMBL/GenBank/DDBJ databases">
        <title>Genome assembly of Pseudopithomyces chartarum.</title>
        <authorList>
            <person name="Jauregui R."/>
            <person name="Singh J."/>
            <person name="Voisey C."/>
        </authorList>
    </citation>
    <scope>NUCLEOTIDE SEQUENCE [LARGE SCALE GENOMIC DNA]</scope>
    <source>
        <strain evidence="7 8">AGR01</strain>
    </source>
</reference>
<evidence type="ECO:0000313" key="7">
    <source>
        <dbReference type="EMBL" id="KAK3213658.1"/>
    </source>
</evidence>
<dbReference type="GO" id="GO:0004386">
    <property type="term" value="F:helicase activity"/>
    <property type="evidence" value="ECO:0007669"/>
    <property type="project" value="InterPro"/>
</dbReference>
<dbReference type="Pfam" id="PF25396">
    <property type="entry name" value="ZNFX1"/>
    <property type="match status" value="1"/>
</dbReference>
<sequence length="1490" mass="168561">MTVLLLRIVILNILGLFAAVYSSYHDNSLRGSMLLERGEDKWEVQVYGASYDCNTDQAGLCKHGDILVTLYDDHHYTGLEHYYTQDQLQKEECQNFGVGRGISSHKQYASREGKDYFCTYYYNLDCEEAPSKDPKSFVRDGVGEWDENGKVDNYILSMNCQHGISDAMKAEKAVNNPELVELYTDHHWTGKETYYYQKQLENEECLNLGSSGISSHIQNQATDGKEYYCEYFPQHECSEEPKSVFMKLLYLQGFPAKSTRSGVGKWDDNDFTDDYIVTTTTHTASPLCTGFQNKRSVPMTRKKGWGRGQPRSQRANTYGALAAHDGGIDSGSGDMNSHMTERLGAFHLHDNARPNPEVAPLARPSRINNDISKYYEDSKKPVVNAGSWIHKPEVPSSAELIGNSQIGFSVGENIIDLNEELRPNKTKGAYDSNEEYLGTQYQLLREDALRPLRQAIHEVRKNPFLDESAYPPSTGIGIYEPVYLKGVQFSFRGLSAKVAFSLNRVKKLIRWRQSKRLITGTLVVLSPADEPFEDPDKILLATVGARPLSALESNNPPEIDLFFVHPELYDFDPSRKWIMVESRNSFFEASRHTLLALQHIMREPFPLSQHIVKVQKNVEPPEYVRIEPHTDLGSLVSLDEAERFQRVDILQEWPQGDRLTLDTSQSRALQRMLTKKLAIVQGPPGTGKTYVSVVALKTRLANMRHGDPPIIVTCQTNHALDQLLLHVAEFESSFVRLGGQTKDQDKIKKRTLFEVRSTFEQSRLSNSRKNRAMTSMRQLTAKMQLLLAPFERGKTPLDHRLLTELGLLSDIQAASLSIGAETAMGIPQDNPGVQMEQWLGRCLERCEHPYQPDDFGMPYEEDDFDEAEQLQEIEAEVVGRDDDDDIEALKGPFSPLSDNYRGKRGGQLRTEADIRAKLESVQDLTTLQLHDRGVIYNYLLRKAKQCVMKEFRELAKQYTEQVHQRKIGQWEEDQGILMRQRIIGMTTTGLSKYRALISSLRPQVVLIEEAAETLEAPVTAACFQTLEHLILVGDHKQLRPHCNIHEFEDHPINFNLSLFERMVNNGIELDTLKRQRRMIPEIRRLLQPIYGSKLQDHPSVESGNNRPPVEGMGGTNSFFFTHEWPESRDNNQSVKNEKEADMIVGFFDYLVLNGVDPAKITVMTFYNGQRKLLASKFRRHQNLGGQVTKIVTVDSYQGEENDIVLLSLVRSSKDGNIGFLAVRNRVCVAISRAKRGFYMFGNAEKLVVADDTWESIVKIMWNHGNRNEVLATGPSTRIGYWLPLTCLKHENKSFVQDASDWELTNGGCSMKCRCALPCGHKCMLMCHPFENDRINSFTTSQASSAMFDTATVFEHPGTTPEMWHAYANGGVKAEDSQVFKKQRRDVAKLQELISTGSSSSGTLDPDKLIRTSPKKKYSNHISSNTGLLVDLADDSALQPSTPQKAQRMAYKETFSYAGEMVYPSDSKTSTDPAKHEGKDEVPAAAFNLLD</sequence>
<dbReference type="SUPFAM" id="SSF52540">
    <property type="entry name" value="P-loop containing nucleoside triphosphate hydrolases"/>
    <property type="match status" value="1"/>
</dbReference>